<proteinExistence type="predicted"/>
<dbReference type="Proteomes" id="UP000278143">
    <property type="component" value="Unassembled WGS sequence"/>
</dbReference>
<dbReference type="AlphaFoldDB" id="A0A4P9YZH4"/>
<gene>
    <name evidence="1" type="ORF">SYNPS1DRAFT_29251</name>
</gene>
<dbReference type="EMBL" id="KZ989930">
    <property type="protein sequence ID" value="RKP25002.1"/>
    <property type="molecule type" value="Genomic_DNA"/>
</dbReference>
<name>A0A4P9YZH4_9FUNG</name>
<evidence type="ECO:0000313" key="2">
    <source>
        <dbReference type="Proteomes" id="UP000278143"/>
    </source>
</evidence>
<protein>
    <submittedName>
        <fullName evidence="1">Uncharacterized protein</fullName>
    </submittedName>
</protein>
<keyword evidence="2" id="KW-1185">Reference proteome</keyword>
<reference evidence="2" key="1">
    <citation type="journal article" date="2018" name="Nat. Microbiol.">
        <title>Leveraging single-cell genomics to expand the fungal tree of life.</title>
        <authorList>
            <person name="Ahrendt S.R."/>
            <person name="Quandt C.A."/>
            <person name="Ciobanu D."/>
            <person name="Clum A."/>
            <person name="Salamov A."/>
            <person name="Andreopoulos B."/>
            <person name="Cheng J.F."/>
            <person name="Woyke T."/>
            <person name="Pelin A."/>
            <person name="Henrissat B."/>
            <person name="Reynolds N.K."/>
            <person name="Benny G.L."/>
            <person name="Smith M.E."/>
            <person name="James T.Y."/>
            <person name="Grigoriev I.V."/>
        </authorList>
    </citation>
    <scope>NUCLEOTIDE SEQUENCE [LARGE SCALE GENOMIC DNA]</scope>
    <source>
        <strain evidence="2">Benny S71-1</strain>
    </source>
</reference>
<sequence length="149" mass="17357">MHANCIVLSICVNGHRFGKKIVSIRAFKASELLAYDVTTGRPRWKTLRRLEDDIARMKADTLGIGETIYRVASATYVYWRPDARKLPDEFYHNRGLSRMPARIAIPWAKLVMRPLVSRMKELMEPDEAKRPLPQTYLRRFMTIPTPTMH</sequence>
<accession>A0A4P9YZH4</accession>
<evidence type="ECO:0000313" key="1">
    <source>
        <dbReference type="EMBL" id="RKP25002.1"/>
    </source>
</evidence>
<organism evidence="1 2">
    <name type="scientific">Syncephalis pseudoplumigaleata</name>
    <dbReference type="NCBI Taxonomy" id="1712513"/>
    <lineage>
        <taxon>Eukaryota</taxon>
        <taxon>Fungi</taxon>
        <taxon>Fungi incertae sedis</taxon>
        <taxon>Zoopagomycota</taxon>
        <taxon>Zoopagomycotina</taxon>
        <taxon>Zoopagomycetes</taxon>
        <taxon>Zoopagales</taxon>
        <taxon>Piptocephalidaceae</taxon>
        <taxon>Syncephalis</taxon>
    </lineage>
</organism>